<sequence>MKKAVIVILCLSVIFTLASCSDYARLSEEEAQEVIEVLSDVSSDTFYSDPSRAITASFSGNDGADGTVIMTYTADAVQGAEGITGAEGGFNAEFTDFVYTYYDEDENETDCTLNGTVYIQYTVGEETPDTGYLYAYGYEFLIFTDTDDTLSISGGTIDTPLSINVINSVTYQIGIDGGLSYRMDYSYTGEVNGRTFTDEEGYLEYTLSVLPD</sequence>
<dbReference type="PROSITE" id="PS51257">
    <property type="entry name" value="PROKAR_LIPOPROTEIN"/>
    <property type="match status" value="1"/>
</dbReference>
<dbReference type="Proteomes" id="UP001221217">
    <property type="component" value="Unassembled WGS sequence"/>
</dbReference>
<keyword evidence="1" id="KW-0732">Signal</keyword>
<feature type="chain" id="PRO_5042500488" evidence="1">
    <location>
        <begin position="19"/>
        <end position="212"/>
    </location>
</feature>
<dbReference type="AlphaFoldDB" id="A0AAJ1MPM8"/>
<name>A0AAJ1MPM8_9SPIO</name>
<protein>
    <submittedName>
        <fullName evidence="2">Uncharacterized protein</fullName>
    </submittedName>
</protein>
<evidence type="ECO:0000313" key="3">
    <source>
        <dbReference type="Proteomes" id="UP001221217"/>
    </source>
</evidence>
<organism evidence="2 3">
    <name type="scientific">Candidatus Thalassospirochaeta sargassi</name>
    <dbReference type="NCBI Taxonomy" id="3119039"/>
    <lineage>
        <taxon>Bacteria</taxon>
        <taxon>Pseudomonadati</taxon>
        <taxon>Spirochaetota</taxon>
        <taxon>Spirochaetia</taxon>
        <taxon>Spirochaetales</taxon>
        <taxon>Spirochaetaceae</taxon>
        <taxon>Candidatus Thalassospirochaeta</taxon>
    </lineage>
</organism>
<feature type="signal peptide" evidence="1">
    <location>
        <begin position="1"/>
        <end position="18"/>
    </location>
</feature>
<accession>A0AAJ1MPM8</accession>
<gene>
    <name evidence="2" type="ORF">PQJ61_15125</name>
</gene>
<evidence type="ECO:0000256" key="1">
    <source>
        <dbReference type="SAM" id="SignalP"/>
    </source>
</evidence>
<dbReference type="EMBL" id="JAQQAL010000040">
    <property type="protein sequence ID" value="MDC7228094.1"/>
    <property type="molecule type" value="Genomic_DNA"/>
</dbReference>
<reference evidence="2 3" key="1">
    <citation type="submission" date="2022-12" db="EMBL/GenBank/DDBJ databases">
        <title>Metagenome assembled genome from gulf of manar.</title>
        <authorList>
            <person name="Kohli P."/>
            <person name="Pk S."/>
            <person name="Venkata Ramana C."/>
            <person name="Sasikala C."/>
        </authorList>
    </citation>
    <scope>NUCLEOTIDE SEQUENCE [LARGE SCALE GENOMIC DNA]</scope>
    <source>
        <strain evidence="2">JB008</strain>
    </source>
</reference>
<evidence type="ECO:0000313" key="2">
    <source>
        <dbReference type="EMBL" id="MDC7228094.1"/>
    </source>
</evidence>
<proteinExistence type="predicted"/>
<comment type="caution">
    <text evidence="2">The sequence shown here is derived from an EMBL/GenBank/DDBJ whole genome shotgun (WGS) entry which is preliminary data.</text>
</comment>